<sequence length="241" mass="26788">MKGGGQRWPANRNQEYARMSHLLTLQSIRSVTHNVNELTFPKPDGFDFRPGQATDFALDRDGWRDEQHPFTFASLPAADHLQFVIKSYPSHDGVTEQIGQMQPGDGVMIEDPWGAIEDRGPGTIIAGGAGITPFIAILRARQAEHGDLEGYRLIFSNSEEKDIILRDELEKMPGLKLDLVLTDENVQGLHHGQIDGEFLEQVGVDFNGIVYLCGPPPMEEDLATALKARGVTDDRLVREED</sequence>
<evidence type="ECO:0000313" key="11">
    <source>
        <dbReference type="Proteomes" id="UP000008808"/>
    </source>
</evidence>
<dbReference type="KEGG" id="eli:ELI_11485"/>
<keyword evidence="11" id="KW-1185">Reference proteome</keyword>
<dbReference type="CDD" id="cd06196">
    <property type="entry name" value="FNR_like_1"/>
    <property type="match status" value="1"/>
</dbReference>
<dbReference type="Pfam" id="PF00175">
    <property type="entry name" value="NAD_binding_1"/>
    <property type="match status" value="1"/>
</dbReference>
<evidence type="ECO:0000256" key="6">
    <source>
        <dbReference type="ARBA" id="ARBA00023002"/>
    </source>
</evidence>
<dbReference type="Proteomes" id="UP000008808">
    <property type="component" value="Chromosome"/>
</dbReference>
<dbReference type="GO" id="GO:0046872">
    <property type="term" value="F:metal ion binding"/>
    <property type="evidence" value="ECO:0007669"/>
    <property type="project" value="UniProtKB-KW"/>
</dbReference>
<dbReference type="PROSITE" id="PS51384">
    <property type="entry name" value="FAD_FR"/>
    <property type="match status" value="1"/>
</dbReference>
<evidence type="ECO:0000256" key="3">
    <source>
        <dbReference type="ARBA" id="ARBA00022714"/>
    </source>
</evidence>
<dbReference type="STRING" id="314225.ELI_11485"/>
<dbReference type="AlphaFoldDB" id="Q2N7F2"/>
<keyword evidence="5" id="KW-0274">FAD</keyword>
<dbReference type="InterPro" id="IPR050415">
    <property type="entry name" value="MRET"/>
</dbReference>
<name>Q2N7F2_ERYLH</name>
<dbReference type="EMBL" id="CP000157">
    <property type="protein sequence ID" value="ABC64389.1"/>
    <property type="molecule type" value="Genomic_DNA"/>
</dbReference>
<evidence type="ECO:0000256" key="8">
    <source>
        <dbReference type="ARBA" id="ARBA00023014"/>
    </source>
</evidence>
<keyword evidence="7" id="KW-0408">Iron</keyword>
<keyword evidence="4" id="KW-0479">Metal-binding</keyword>
<evidence type="ECO:0000256" key="5">
    <source>
        <dbReference type="ARBA" id="ARBA00022827"/>
    </source>
</evidence>
<dbReference type="SUPFAM" id="SSF63380">
    <property type="entry name" value="Riboflavin synthase domain-like"/>
    <property type="match status" value="1"/>
</dbReference>
<keyword evidence="2" id="KW-0285">Flavoprotein</keyword>
<dbReference type="InterPro" id="IPR039261">
    <property type="entry name" value="FNR_nucleotide-bd"/>
</dbReference>
<dbReference type="PANTHER" id="PTHR47354">
    <property type="entry name" value="NADH OXIDOREDUCTASE HCR"/>
    <property type="match status" value="1"/>
</dbReference>
<dbReference type="PRINTS" id="PR00410">
    <property type="entry name" value="PHEHYDRXLASE"/>
</dbReference>
<reference evidence="11" key="1">
    <citation type="journal article" date="2009" name="J. Bacteriol.">
        <title>Complete genome sequence of Erythrobacter litoralis HTCC2594.</title>
        <authorList>
            <person name="Oh H.M."/>
            <person name="Giovannoni S.J."/>
            <person name="Ferriera S."/>
            <person name="Johnson J."/>
            <person name="Cho J.C."/>
        </authorList>
    </citation>
    <scope>NUCLEOTIDE SEQUENCE [LARGE SCALE GENOMIC DNA]</scope>
    <source>
        <strain evidence="11">HTCC2594</strain>
    </source>
</reference>
<evidence type="ECO:0000256" key="7">
    <source>
        <dbReference type="ARBA" id="ARBA00023004"/>
    </source>
</evidence>
<dbReference type="Gene3D" id="3.40.50.80">
    <property type="entry name" value="Nucleotide-binding domain of ferredoxin-NADP reductase (FNR) module"/>
    <property type="match status" value="1"/>
</dbReference>
<keyword evidence="6" id="KW-0560">Oxidoreductase</keyword>
<dbReference type="eggNOG" id="COG1018">
    <property type="taxonomic scope" value="Bacteria"/>
</dbReference>
<dbReference type="InterPro" id="IPR013112">
    <property type="entry name" value="FAD-bd_8"/>
</dbReference>
<feature type="domain" description="FAD-binding FR-type" evidence="9">
    <location>
        <begin position="18"/>
        <end position="119"/>
    </location>
</feature>
<organism evidence="10 11">
    <name type="scientific">Erythrobacter litoralis (strain HTCC2594)</name>
    <dbReference type="NCBI Taxonomy" id="314225"/>
    <lineage>
        <taxon>Bacteria</taxon>
        <taxon>Pseudomonadati</taxon>
        <taxon>Pseudomonadota</taxon>
        <taxon>Alphaproteobacteria</taxon>
        <taxon>Sphingomonadales</taxon>
        <taxon>Erythrobacteraceae</taxon>
        <taxon>Erythrobacter/Porphyrobacter group</taxon>
        <taxon>Erythrobacter</taxon>
    </lineage>
</organism>
<dbReference type="HOGENOM" id="CLU_003827_7_3_5"/>
<protein>
    <submittedName>
        <fullName evidence="10">Putative oxidoreductase</fullName>
    </submittedName>
</protein>
<evidence type="ECO:0000256" key="1">
    <source>
        <dbReference type="ARBA" id="ARBA00001974"/>
    </source>
</evidence>
<dbReference type="InterPro" id="IPR001433">
    <property type="entry name" value="OxRdtase_FAD/NAD-bd"/>
</dbReference>
<accession>Q2N7F2</accession>
<comment type="cofactor">
    <cofactor evidence="1">
        <name>FAD</name>
        <dbReference type="ChEBI" id="CHEBI:57692"/>
    </cofactor>
</comment>
<evidence type="ECO:0000259" key="9">
    <source>
        <dbReference type="PROSITE" id="PS51384"/>
    </source>
</evidence>
<dbReference type="SUPFAM" id="SSF52343">
    <property type="entry name" value="Ferredoxin reductase-like, C-terminal NADP-linked domain"/>
    <property type="match status" value="1"/>
</dbReference>
<gene>
    <name evidence="10" type="ordered locus">ELI_11485</name>
</gene>
<dbReference type="Gene3D" id="2.40.30.10">
    <property type="entry name" value="Translation factors"/>
    <property type="match status" value="1"/>
</dbReference>
<dbReference type="PANTHER" id="PTHR47354:SF8">
    <property type="entry name" value="1,2-PHENYLACETYL-COA EPOXIDASE, SUBUNIT E"/>
    <property type="match status" value="1"/>
</dbReference>
<evidence type="ECO:0000256" key="2">
    <source>
        <dbReference type="ARBA" id="ARBA00022630"/>
    </source>
</evidence>
<keyword evidence="8" id="KW-0411">Iron-sulfur</keyword>
<dbReference type="GO" id="GO:0050660">
    <property type="term" value="F:flavin adenine dinucleotide binding"/>
    <property type="evidence" value="ECO:0007669"/>
    <property type="project" value="TreeGrafter"/>
</dbReference>
<dbReference type="GO" id="GO:0051537">
    <property type="term" value="F:2 iron, 2 sulfur cluster binding"/>
    <property type="evidence" value="ECO:0007669"/>
    <property type="project" value="UniProtKB-KW"/>
</dbReference>
<keyword evidence="3" id="KW-0001">2Fe-2S</keyword>
<dbReference type="InterPro" id="IPR017938">
    <property type="entry name" value="Riboflavin_synthase-like_b-brl"/>
</dbReference>
<evidence type="ECO:0000313" key="10">
    <source>
        <dbReference type="EMBL" id="ABC64389.1"/>
    </source>
</evidence>
<dbReference type="GO" id="GO:0016491">
    <property type="term" value="F:oxidoreductase activity"/>
    <property type="evidence" value="ECO:0007669"/>
    <property type="project" value="UniProtKB-KW"/>
</dbReference>
<dbReference type="Pfam" id="PF08022">
    <property type="entry name" value="FAD_binding_8"/>
    <property type="match status" value="1"/>
</dbReference>
<evidence type="ECO:0000256" key="4">
    <source>
        <dbReference type="ARBA" id="ARBA00022723"/>
    </source>
</evidence>
<dbReference type="InterPro" id="IPR017927">
    <property type="entry name" value="FAD-bd_FR_type"/>
</dbReference>
<proteinExistence type="predicted"/>